<reference evidence="1" key="1">
    <citation type="journal article" date="2021" name="New Phytol.">
        <title>Evolutionary innovations through gain and loss of genes in the ectomycorrhizal Boletales.</title>
        <authorList>
            <person name="Wu G."/>
            <person name="Miyauchi S."/>
            <person name="Morin E."/>
            <person name="Kuo A."/>
            <person name="Drula E."/>
            <person name="Varga T."/>
            <person name="Kohler A."/>
            <person name="Feng B."/>
            <person name="Cao Y."/>
            <person name="Lipzen A."/>
            <person name="Daum C."/>
            <person name="Hundley H."/>
            <person name="Pangilinan J."/>
            <person name="Johnson J."/>
            <person name="Barry K."/>
            <person name="LaButti K."/>
            <person name="Ng V."/>
            <person name="Ahrendt S."/>
            <person name="Min B."/>
            <person name="Choi I.G."/>
            <person name="Park H."/>
            <person name="Plett J.M."/>
            <person name="Magnuson J."/>
            <person name="Spatafora J.W."/>
            <person name="Nagy L.G."/>
            <person name="Henrissat B."/>
            <person name="Grigoriev I.V."/>
            <person name="Yang Z.L."/>
            <person name="Xu J."/>
            <person name="Martin F.M."/>
        </authorList>
    </citation>
    <scope>NUCLEOTIDE SEQUENCE</scope>
    <source>
        <strain evidence="1">ATCC 28755</strain>
    </source>
</reference>
<accession>A0ACB7ZSE8</accession>
<protein>
    <submittedName>
        <fullName evidence="1">Uncharacterized protein</fullName>
    </submittedName>
</protein>
<dbReference type="EMBL" id="MU268798">
    <property type="protein sequence ID" value="KAH7903713.1"/>
    <property type="molecule type" value="Genomic_DNA"/>
</dbReference>
<sequence>MVHQSIEDIVNRVDGQGAFVFVERNTHTKSYLHLAPTPFVMGTSIAATADVAGGIVTVPSSFVNSKGSPTFVSVIQRVISDPALTVLYIEDHNAAKLLVDTVCSSADFVLVLRC</sequence>
<name>A0ACB7ZSE8_9AGAM</name>
<dbReference type="Proteomes" id="UP000790377">
    <property type="component" value="Unassembled WGS sequence"/>
</dbReference>
<evidence type="ECO:0000313" key="2">
    <source>
        <dbReference type="Proteomes" id="UP000790377"/>
    </source>
</evidence>
<keyword evidence="2" id="KW-1185">Reference proteome</keyword>
<proteinExistence type="predicted"/>
<evidence type="ECO:0000313" key="1">
    <source>
        <dbReference type="EMBL" id="KAH7903713.1"/>
    </source>
</evidence>
<comment type="caution">
    <text evidence="1">The sequence shown here is derived from an EMBL/GenBank/DDBJ whole genome shotgun (WGS) entry which is preliminary data.</text>
</comment>
<organism evidence="1 2">
    <name type="scientific">Hygrophoropsis aurantiaca</name>
    <dbReference type="NCBI Taxonomy" id="72124"/>
    <lineage>
        <taxon>Eukaryota</taxon>
        <taxon>Fungi</taxon>
        <taxon>Dikarya</taxon>
        <taxon>Basidiomycota</taxon>
        <taxon>Agaricomycotina</taxon>
        <taxon>Agaricomycetes</taxon>
        <taxon>Agaricomycetidae</taxon>
        <taxon>Boletales</taxon>
        <taxon>Coniophorineae</taxon>
        <taxon>Hygrophoropsidaceae</taxon>
        <taxon>Hygrophoropsis</taxon>
    </lineage>
</organism>
<gene>
    <name evidence="1" type="ORF">BJ138DRAFT_1120115</name>
</gene>